<dbReference type="InterPro" id="IPR041492">
    <property type="entry name" value="HAD_2"/>
</dbReference>
<dbReference type="GO" id="GO:0005829">
    <property type="term" value="C:cytosol"/>
    <property type="evidence" value="ECO:0007669"/>
    <property type="project" value="TreeGrafter"/>
</dbReference>
<dbReference type="PANTHER" id="PTHR43434">
    <property type="entry name" value="PHOSPHOGLYCOLATE PHOSPHATASE"/>
    <property type="match status" value="1"/>
</dbReference>
<dbReference type="GO" id="GO:0008967">
    <property type="term" value="F:phosphoglycolate phosphatase activity"/>
    <property type="evidence" value="ECO:0007669"/>
    <property type="project" value="TreeGrafter"/>
</dbReference>
<keyword evidence="1" id="KW-0378">Hydrolase</keyword>
<name>A0A0G1BYY2_9BACT</name>
<evidence type="ECO:0000313" key="1">
    <source>
        <dbReference type="EMBL" id="KKS42613.1"/>
    </source>
</evidence>
<dbReference type="Proteomes" id="UP000033854">
    <property type="component" value="Unassembled WGS sequence"/>
</dbReference>
<dbReference type="EMBL" id="LCDA01000009">
    <property type="protein sequence ID" value="KKS42613.1"/>
    <property type="molecule type" value="Genomic_DNA"/>
</dbReference>
<dbReference type="Gene3D" id="3.40.50.1000">
    <property type="entry name" value="HAD superfamily/HAD-like"/>
    <property type="match status" value="1"/>
</dbReference>
<dbReference type="Gene3D" id="1.10.150.240">
    <property type="entry name" value="Putative phosphatase, domain 2"/>
    <property type="match status" value="1"/>
</dbReference>
<comment type="caution">
    <text evidence="1">The sequence shown here is derived from an EMBL/GenBank/DDBJ whole genome shotgun (WGS) entry which is preliminary data.</text>
</comment>
<dbReference type="InterPro" id="IPR050155">
    <property type="entry name" value="HAD-like_hydrolase_sf"/>
</dbReference>
<dbReference type="SUPFAM" id="SSF56784">
    <property type="entry name" value="HAD-like"/>
    <property type="match status" value="1"/>
</dbReference>
<dbReference type="Pfam" id="PF13419">
    <property type="entry name" value="HAD_2"/>
    <property type="match status" value="1"/>
</dbReference>
<dbReference type="InterPro" id="IPR006439">
    <property type="entry name" value="HAD-SF_hydro_IA"/>
</dbReference>
<dbReference type="NCBIfam" id="TIGR01549">
    <property type="entry name" value="HAD-SF-IA-v1"/>
    <property type="match status" value="1"/>
</dbReference>
<organism evidence="1 2">
    <name type="scientific">Candidatus Collierbacteria bacterium GW2011_GWA2_42_17</name>
    <dbReference type="NCBI Taxonomy" id="1618378"/>
    <lineage>
        <taxon>Bacteria</taxon>
        <taxon>Candidatus Collieribacteriota</taxon>
    </lineage>
</organism>
<accession>A0A0G1BYY2</accession>
<dbReference type="SFLD" id="SFLDS00003">
    <property type="entry name" value="Haloacid_Dehalogenase"/>
    <property type="match status" value="1"/>
</dbReference>
<evidence type="ECO:0000313" key="2">
    <source>
        <dbReference type="Proteomes" id="UP000033854"/>
    </source>
</evidence>
<dbReference type="GO" id="GO:0006281">
    <property type="term" value="P:DNA repair"/>
    <property type="evidence" value="ECO:0007669"/>
    <property type="project" value="TreeGrafter"/>
</dbReference>
<dbReference type="InterPro" id="IPR023198">
    <property type="entry name" value="PGP-like_dom2"/>
</dbReference>
<protein>
    <submittedName>
        <fullName evidence="1">HAD-superfamily hydrolase, subfamily IA, variant 3</fullName>
    </submittedName>
</protein>
<reference evidence="1 2" key="1">
    <citation type="journal article" date="2015" name="Nature">
        <title>rRNA introns, odd ribosomes, and small enigmatic genomes across a large radiation of phyla.</title>
        <authorList>
            <person name="Brown C.T."/>
            <person name="Hug L.A."/>
            <person name="Thomas B.C."/>
            <person name="Sharon I."/>
            <person name="Castelle C.J."/>
            <person name="Singh A."/>
            <person name="Wilkins M.J."/>
            <person name="Williams K.H."/>
            <person name="Banfield J.F."/>
        </authorList>
    </citation>
    <scope>NUCLEOTIDE SEQUENCE [LARGE SCALE GENOMIC DNA]</scope>
</reference>
<dbReference type="AlphaFoldDB" id="A0A0G1BYY2"/>
<dbReference type="SFLD" id="SFLDG01129">
    <property type="entry name" value="C1.5:_HAD__Beta-PGM__Phosphata"/>
    <property type="match status" value="1"/>
</dbReference>
<dbReference type="InterPro" id="IPR023214">
    <property type="entry name" value="HAD_sf"/>
</dbReference>
<sequence length="221" mass="25361">MRGFVYNEGMRYKYFLFDWDGSLANTLSDWFRVHKKILLNNGVKVSDEVVCRETFGSLDARELGIANVEKYLEEIEQEIRPSLDSAVLNSSVREVLEMIKKNGGKVGIMTDSKKKWVKHALKNNGLKELVDVFLGREDVVNRKPDPEIIFKSLEYMGGKISETIVTGDNWKDIQAARAAGVESCLYFPKRYGEFYKRDDQLRLGATYVIEDFTELRQVVGL</sequence>
<proteinExistence type="predicted"/>
<gene>
    <name evidence="1" type="ORF">UV06_C0009G0033</name>
</gene>
<dbReference type="PANTHER" id="PTHR43434:SF1">
    <property type="entry name" value="PHOSPHOGLYCOLATE PHOSPHATASE"/>
    <property type="match status" value="1"/>
</dbReference>
<dbReference type="InterPro" id="IPR036412">
    <property type="entry name" value="HAD-like_sf"/>
</dbReference>